<evidence type="ECO:0000256" key="5">
    <source>
        <dbReference type="SAM" id="Phobius"/>
    </source>
</evidence>
<keyword evidence="1" id="KW-0808">Transferase</keyword>
<dbReference type="NCBIfam" id="TIGR00229">
    <property type="entry name" value="sensory_box"/>
    <property type="match status" value="3"/>
</dbReference>
<dbReference type="CDD" id="cd16917">
    <property type="entry name" value="HATPase_UhpB-NarQ-NarX-like"/>
    <property type="match status" value="1"/>
</dbReference>
<keyword evidence="5" id="KW-0812">Transmembrane</keyword>
<dbReference type="InterPro" id="IPR000014">
    <property type="entry name" value="PAS"/>
</dbReference>
<dbReference type="SUPFAM" id="SSF55874">
    <property type="entry name" value="ATPase domain of HSP90 chaperone/DNA topoisomerase II/histidine kinase"/>
    <property type="match status" value="1"/>
</dbReference>
<dbReference type="InterPro" id="IPR001610">
    <property type="entry name" value="PAC"/>
</dbReference>
<dbReference type="InterPro" id="IPR005467">
    <property type="entry name" value="His_kinase_dom"/>
</dbReference>
<evidence type="ECO:0000313" key="9">
    <source>
        <dbReference type="Proteomes" id="UP000326903"/>
    </source>
</evidence>
<dbReference type="EMBL" id="VYQF01000001">
    <property type="protein sequence ID" value="KAA9040682.1"/>
    <property type="molecule type" value="Genomic_DNA"/>
</dbReference>
<dbReference type="PANTHER" id="PTHR24421">
    <property type="entry name" value="NITRATE/NITRITE SENSOR PROTEIN NARX-RELATED"/>
    <property type="match status" value="1"/>
</dbReference>
<dbReference type="Pfam" id="PF13426">
    <property type="entry name" value="PAS_9"/>
    <property type="match status" value="1"/>
</dbReference>
<gene>
    <name evidence="8" type="ORF">FW778_01180</name>
</gene>
<proteinExistence type="predicted"/>
<feature type="coiled-coil region" evidence="4">
    <location>
        <begin position="548"/>
        <end position="579"/>
    </location>
</feature>
<feature type="transmembrane region" description="Helical" evidence="5">
    <location>
        <begin position="219"/>
        <end position="236"/>
    </location>
</feature>
<organism evidence="8 9">
    <name type="scientific">Ginsengibacter hankyongi</name>
    <dbReference type="NCBI Taxonomy" id="2607284"/>
    <lineage>
        <taxon>Bacteria</taxon>
        <taxon>Pseudomonadati</taxon>
        <taxon>Bacteroidota</taxon>
        <taxon>Chitinophagia</taxon>
        <taxon>Chitinophagales</taxon>
        <taxon>Chitinophagaceae</taxon>
        <taxon>Ginsengibacter</taxon>
    </lineage>
</organism>
<dbReference type="GO" id="GO:0000155">
    <property type="term" value="F:phosphorelay sensor kinase activity"/>
    <property type="evidence" value="ECO:0007669"/>
    <property type="project" value="InterPro"/>
</dbReference>
<dbReference type="InterPro" id="IPR035965">
    <property type="entry name" value="PAS-like_dom_sf"/>
</dbReference>
<dbReference type="Pfam" id="PF05227">
    <property type="entry name" value="CHASE3"/>
    <property type="match status" value="1"/>
</dbReference>
<keyword evidence="2" id="KW-0418">Kinase</keyword>
<protein>
    <submittedName>
        <fullName evidence="8">PAS domain S-box protein</fullName>
    </submittedName>
</protein>
<dbReference type="SMART" id="SM00091">
    <property type="entry name" value="PAS"/>
    <property type="match status" value="3"/>
</dbReference>
<dbReference type="Gene3D" id="2.10.70.100">
    <property type="match status" value="1"/>
</dbReference>
<feature type="transmembrane region" description="Helical" evidence="5">
    <location>
        <begin position="150"/>
        <end position="176"/>
    </location>
</feature>
<dbReference type="Pfam" id="PF08448">
    <property type="entry name" value="PAS_4"/>
    <property type="match status" value="1"/>
</dbReference>
<feature type="domain" description="PAC" evidence="7">
    <location>
        <begin position="505"/>
        <end position="557"/>
    </location>
</feature>
<comment type="caution">
    <text evidence="8">The sequence shown here is derived from an EMBL/GenBank/DDBJ whole genome shotgun (WGS) entry which is preliminary data.</text>
</comment>
<dbReference type="Pfam" id="PF02518">
    <property type="entry name" value="HATPase_c"/>
    <property type="match status" value="1"/>
</dbReference>
<keyword evidence="3" id="KW-0902">Two-component regulatory system</keyword>
<dbReference type="Proteomes" id="UP000326903">
    <property type="component" value="Unassembled WGS sequence"/>
</dbReference>
<dbReference type="InterPro" id="IPR013656">
    <property type="entry name" value="PAS_4"/>
</dbReference>
<dbReference type="GO" id="GO:0046983">
    <property type="term" value="F:protein dimerization activity"/>
    <property type="evidence" value="ECO:0007669"/>
    <property type="project" value="InterPro"/>
</dbReference>
<dbReference type="Gene3D" id="3.30.450.20">
    <property type="entry name" value="PAS domain"/>
    <property type="match status" value="3"/>
</dbReference>
<dbReference type="SMART" id="SM00086">
    <property type="entry name" value="PAC"/>
    <property type="match status" value="3"/>
</dbReference>
<dbReference type="InterPro" id="IPR003594">
    <property type="entry name" value="HATPase_dom"/>
</dbReference>
<evidence type="ECO:0000259" key="7">
    <source>
        <dbReference type="PROSITE" id="PS50113"/>
    </source>
</evidence>
<dbReference type="PROSITE" id="PS51257">
    <property type="entry name" value="PROKAR_LIPOPROTEIN"/>
    <property type="match status" value="1"/>
</dbReference>
<dbReference type="Pfam" id="PF07730">
    <property type="entry name" value="HisKA_3"/>
    <property type="match status" value="1"/>
</dbReference>
<feature type="transmembrane region" description="Helical" evidence="5">
    <location>
        <begin position="121"/>
        <end position="143"/>
    </location>
</feature>
<feature type="transmembrane region" description="Helical" evidence="5">
    <location>
        <begin position="188"/>
        <end position="207"/>
    </location>
</feature>
<keyword evidence="5" id="KW-1133">Transmembrane helix</keyword>
<dbReference type="PROSITE" id="PS50109">
    <property type="entry name" value="HIS_KIN"/>
    <property type="match status" value="1"/>
</dbReference>
<feature type="transmembrane region" description="Helical" evidence="5">
    <location>
        <begin position="12"/>
        <end position="32"/>
    </location>
</feature>
<feature type="transmembrane region" description="Helical" evidence="5">
    <location>
        <begin position="44"/>
        <end position="65"/>
    </location>
</feature>
<dbReference type="Gene3D" id="1.20.5.1930">
    <property type="match status" value="1"/>
</dbReference>
<reference evidence="8 9" key="1">
    <citation type="submission" date="2019-09" db="EMBL/GenBank/DDBJ databases">
        <title>Draft genome sequence of Ginsengibacter sp. BR5-29.</title>
        <authorList>
            <person name="Im W.-T."/>
        </authorList>
    </citation>
    <scope>NUCLEOTIDE SEQUENCE [LARGE SCALE GENOMIC DNA]</scope>
    <source>
        <strain evidence="8 9">BR5-29</strain>
    </source>
</reference>
<evidence type="ECO:0000259" key="6">
    <source>
        <dbReference type="PROSITE" id="PS50109"/>
    </source>
</evidence>
<dbReference type="Pfam" id="PF08447">
    <property type="entry name" value="PAS_3"/>
    <property type="match status" value="1"/>
</dbReference>
<keyword evidence="9" id="KW-1185">Reference proteome</keyword>
<keyword evidence="4" id="KW-0175">Coiled coil</keyword>
<feature type="transmembrane region" description="Helical" evidence="5">
    <location>
        <begin position="77"/>
        <end position="101"/>
    </location>
</feature>
<feature type="domain" description="PAC" evidence="7">
    <location>
        <begin position="771"/>
        <end position="824"/>
    </location>
</feature>
<evidence type="ECO:0000256" key="1">
    <source>
        <dbReference type="ARBA" id="ARBA00022679"/>
    </source>
</evidence>
<dbReference type="Gene3D" id="3.30.565.10">
    <property type="entry name" value="Histidine kinase-like ATPase, C-terminal domain"/>
    <property type="match status" value="1"/>
</dbReference>
<name>A0A5J5IMF4_9BACT</name>
<dbReference type="CDD" id="cd00130">
    <property type="entry name" value="PAS"/>
    <property type="match status" value="3"/>
</dbReference>
<dbReference type="RefSeq" id="WP_150412741.1">
    <property type="nucleotide sequence ID" value="NZ_VYQF01000001.1"/>
</dbReference>
<dbReference type="AlphaFoldDB" id="A0A5J5IMF4"/>
<keyword evidence="5" id="KW-0472">Membrane</keyword>
<dbReference type="GO" id="GO:0016020">
    <property type="term" value="C:membrane"/>
    <property type="evidence" value="ECO:0007669"/>
    <property type="project" value="InterPro"/>
</dbReference>
<evidence type="ECO:0000256" key="2">
    <source>
        <dbReference type="ARBA" id="ARBA00022777"/>
    </source>
</evidence>
<dbReference type="InterPro" id="IPR011712">
    <property type="entry name" value="Sig_transdc_His_kin_sub3_dim/P"/>
</dbReference>
<feature type="coiled-coil region" evidence="4">
    <location>
        <begin position="815"/>
        <end position="858"/>
    </location>
</feature>
<sequence>MKIRRGTSSLIKRAVVFIAIVTGCIVLAGWFFNIPALKSLLPRYGIMKINTAICFVLSGLTLYLLHEGSSVNKIKQIIAYVSSSLILVIGVLSLCYYVFGWDGGINELFWNAKMQNVGDSYYGRMSLIVAFNFTFLGLIFLLLGKRKYNLIIQVLLVAMIPGSLVVILSHLFGISFLTSIPLQAPTSMLTAILFIVLFIGIFISPALEFIQFSFVKKIAVFFVLVVLLRGTVFFAIDRNNQLSSGEDKLMANKHDFFLLAEKINAKCNYIQSATRGYIISGGDTPSPLLNQTIDSVNNIITHLRTVTKDNILQRVKLHSLTSSFNAFVNSQNELVNVRKNNGFDAAQKIVKSGQEIELLNNVRFMVSTVEQKEDEILGLRKSQNELIVKNSSKIFTLFQLIAGLLMVIAFKMIYDHVRLRNKIEEALKKSLQETSDYKYALNESSIVSITDEKGIIKHVNDNFCKISKHSREELIGQDHIMLNSGYHTKEFMRDIWLTIENGKVWRGELNNKAKDGTCYWVDTIIVPFINEAGKPYQYLALRSDITRRKKLEAEILQMNQNLQVRVEEKTKEIIEKEQQYRFVLQNMREGIQLIGFDWKYLFVNSSAAEHSKYSDYELPGNTLMERYPGVEKTELFRVLENCMKNRCPKIFENEFTFPDGTRRWFELSIQPVPEGLFILSMDIEERKKVEQQLQESERFLSESQKVSKIGSYVLDLKNGTWKASEALDNIFGLTSNSNHTTELWISMLHPDDRGMMQEYFAQEVISKKKRFDKEYKIINQKTMKELCVHGIGDLEMDSNGNIVKMLGTIQDITERKNLEKELANQKLNEQKIINETTIQAQEKERKELGRELHDNVNQILATVKMYLGMVNAGDSSTEDNLLEKSYEYVNEAMKEIRKLSHSLVAPSLGDVGLKEALKILADDTNLLNGLKVELHIDEKYNEKNIDKTKELMLYRVVQEQLTNITKYSRAKEASITLKKTDNTLFLTIADNGVGFDTTQKSKGIGLTNMKSRIEYYSGNLNIISAPRKGCKLEISIPAVS</sequence>
<dbReference type="InterPro" id="IPR007891">
    <property type="entry name" value="CHASE3"/>
</dbReference>
<dbReference type="InterPro" id="IPR050482">
    <property type="entry name" value="Sensor_HK_TwoCompSys"/>
</dbReference>
<evidence type="ECO:0000256" key="4">
    <source>
        <dbReference type="SAM" id="Coils"/>
    </source>
</evidence>
<evidence type="ECO:0000256" key="3">
    <source>
        <dbReference type="ARBA" id="ARBA00023012"/>
    </source>
</evidence>
<dbReference type="PROSITE" id="PS50113">
    <property type="entry name" value="PAC"/>
    <property type="match status" value="2"/>
</dbReference>
<dbReference type="InterPro" id="IPR013655">
    <property type="entry name" value="PAS_fold_3"/>
</dbReference>
<dbReference type="SMART" id="SM00387">
    <property type="entry name" value="HATPase_c"/>
    <property type="match status" value="1"/>
</dbReference>
<dbReference type="InterPro" id="IPR036890">
    <property type="entry name" value="HATPase_C_sf"/>
</dbReference>
<dbReference type="InterPro" id="IPR000700">
    <property type="entry name" value="PAS-assoc_C"/>
</dbReference>
<accession>A0A5J5IMF4</accession>
<feature type="domain" description="Histidine kinase" evidence="6">
    <location>
        <begin position="847"/>
        <end position="1040"/>
    </location>
</feature>
<evidence type="ECO:0000313" key="8">
    <source>
        <dbReference type="EMBL" id="KAA9040682.1"/>
    </source>
</evidence>
<dbReference type="SUPFAM" id="SSF55785">
    <property type="entry name" value="PYP-like sensor domain (PAS domain)"/>
    <property type="match status" value="3"/>
</dbReference>